<dbReference type="KEGG" id="rta:Rta_30230"/>
<name>F5XW29_RAMTT</name>
<gene>
    <name evidence="2" type="ordered locus">Rta_30230</name>
</gene>
<keyword evidence="3" id="KW-1185">Reference proteome</keyword>
<protein>
    <submittedName>
        <fullName evidence="2">Uncharacterized protein</fullName>
    </submittedName>
</protein>
<dbReference type="Gene3D" id="3.30.1540.10">
    <property type="entry name" value="formyl-coa transferase, domain 3"/>
    <property type="match status" value="1"/>
</dbReference>
<evidence type="ECO:0000313" key="3">
    <source>
        <dbReference type="Proteomes" id="UP000008385"/>
    </source>
</evidence>
<evidence type="ECO:0000256" key="1">
    <source>
        <dbReference type="ARBA" id="ARBA00022679"/>
    </source>
</evidence>
<dbReference type="Proteomes" id="UP000008385">
    <property type="component" value="Chromosome"/>
</dbReference>
<reference evidence="3" key="1">
    <citation type="submission" date="2006-01" db="EMBL/GenBank/DDBJ databases">
        <title>Genome of the cyst-dividing bacterium Ramlibacter tataouinensis.</title>
        <authorList>
            <person name="Barakat M."/>
            <person name="Ortet P."/>
            <person name="De Luca G."/>
            <person name="Jourlin-Castelli C."/>
            <person name="Ansaldi M."/>
            <person name="Py B."/>
            <person name="Fichant G."/>
            <person name="Coutinho P."/>
            <person name="Voulhoux R."/>
            <person name="Bastien O."/>
            <person name="Roy S."/>
            <person name="Marechal E."/>
            <person name="Henrissat B."/>
            <person name="Quentin Y."/>
            <person name="Noirot P."/>
            <person name="Filloux A."/>
            <person name="Mejean V."/>
            <person name="DuBow M."/>
            <person name="Barras F."/>
            <person name="Heulin T."/>
        </authorList>
    </citation>
    <scope>NUCLEOTIDE SEQUENCE [LARGE SCALE GENOMIC DNA]</scope>
    <source>
        <strain evidence="3">ATCC BAA-407 / DSM 14655 / LMG 21543 / TTB310</strain>
    </source>
</reference>
<dbReference type="PANTHER" id="PTHR48207:SF4">
    <property type="entry name" value="BLL6097 PROTEIN"/>
    <property type="match status" value="1"/>
</dbReference>
<organism evidence="2 3">
    <name type="scientific">Ramlibacter tataouinensis (strain ATCC BAA-407 / DSM 14655 / LMG 21543 / TTB310)</name>
    <dbReference type="NCBI Taxonomy" id="365046"/>
    <lineage>
        <taxon>Bacteria</taxon>
        <taxon>Pseudomonadati</taxon>
        <taxon>Pseudomonadota</taxon>
        <taxon>Betaproteobacteria</taxon>
        <taxon>Burkholderiales</taxon>
        <taxon>Comamonadaceae</taxon>
        <taxon>Ramlibacter</taxon>
    </lineage>
</organism>
<sequence length="124" mass="13961">MVDLPELAQDPRFATTRDRAAHQEELKSLLEERFKVRPTEHWIAAFARAGVPHARINDYAAALSDPQVAHMDWLQAITLPSGHATRTFASPVRLDGRGFAICHRLPALGEHSAEIRRELEQPVH</sequence>
<dbReference type="InterPro" id="IPR050483">
    <property type="entry name" value="CoA-transferase_III_domain"/>
</dbReference>
<dbReference type="InterPro" id="IPR023606">
    <property type="entry name" value="CoA-Trfase_III_dom_1_sf"/>
</dbReference>
<dbReference type="InterPro" id="IPR003673">
    <property type="entry name" value="CoA-Trfase_fam_III"/>
</dbReference>
<dbReference type="STRING" id="365046.Rta_30230"/>
<keyword evidence="1" id="KW-0808">Transferase</keyword>
<dbReference type="eggNOG" id="COG1804">
    <property type="taxonomic scope" value="Bacteria"/>
</dbReference>
<dbReference type="PANTHER" id="PTHR48207">
    <property type="entry name" value="SUCCINATE--HYDROXYMETHYLGLUTARATE COA-TRANSFERASE"/>
    <property type="match status" value="1"/>
</dbReference>
<dbReference type="HOGENOM" id="CLU_033975_3_2_4"/>
<dbReference type="SUPFAM" id="SSF89796">
    <property type="entry name" value="CoA-transferase family III (CaiB/BaiF)"/>
    <property type="match status" value="1"/>
</dbReference>
<dbReference type="Pfam" id="PF02515">
    <property type="entry name" value="CoA_transf_3"/>
    <property type="match status" value="1"/>
</dbReference>
<reference evidence="2 3" key="2">
    <citation type="journal article" date="2011" name="PLoS ONE">
        <title>The Cyst-Dividing Bacterium Ramlibacter tataouinensis TTB310 Genome Reveals a Well-Stocked Toolbox for Adaptation to a Desert Environment.</title>
        <authorList>
            <person name="De Luca G."/>
            <person name="Barakat M."/>
            <person name="Ortet P."/>
            <person name="Fochesato S."/>
            <person name="Jourlin-Castelli C."/>
            <person name="Ansaldi M."/>
            <person name="Py B."/>
            <person name="Fichant G."/>
            <person name="Coutinho P.M."/>
            <person name="Voulhoux R."/>
            <person name="Bastien O."/>
            <person name="Marechal E."/>
            <person name="Henrissat B."/>
            <person name="Quentin Y."/>
            <person name="Noirot P."/>
            <person name="Filloux A."/>
            <person name="Mejean V."/>
            <person name="Dubow M.S."/>
            <person name="Barras F."/>
            <person name="Barbe V."/>
            <person name="Weissenbach J."/>
            <person name="Mihalcescu I."/>
            <person name="Vermeglio A."/>
            <person name="Achouak W."/>
            <person name="Heulin T."/>
        </authorList>
    </citation>
    <scope>NUCLEOTIDE SEQUENCE [LARGE SCALE GENOMIC DNA]</scope>
    <source>
        <strain evidence="3">ATCC BAA-407 / DSM 14655 / LMG 21543 / TTB310</strain>
    </source>
</reference>
<proteinExistence type="predicted"/>
<dbReference type="InterPro" id="IPR044855">
    <property type="entry name" value="CoA-Trfase_III_dom3_sf"/>
</dbReference>
<dbReference type="Gene3D" id="3.40.50.10540">
    <property type="entry name" value="Crotonobetainyl-coa:carnitine coa-transferase, domain 1"/>
    <property type="match status" value="1"/>
</dbReference>
<evidence type="ECO:0000313" key="2">
    <source>
        <dbReference type="EMBL" id="AEG94132.1"/>
    </source>
</evidence>
<dbReference type="AlphaFoldDB" id="F5XW29"/>
<accession>F5XW29</accession>
<dbReference type="GO" id="GO:0008410">
    <property type="term" value="F:CoA-transferase activity"/>
    <property type="evidence" value="ECO:0007669"/>
    <property type="project" value="TreeGrafter"/>
</dbReference>
<dbReference type="EMBL" id="CP000245">
    <property type="protein sequence ID" value="AEG94132.1"/>
    <property type="molecule type" value="Genomic_DNA"/>
</dbReference>